<dbReference type="Gene3D" id="3.90.1200.10">
    <property type="match status" value="1"/>
</dbReference>
<comment type="caution">
    <text evidence="1">The sequence shown here is derived from an EMBL/GenBank/DDBJ whole genome shotgun (WGS) entry which is preliminary data.</text>
</comment>
<evidence type="ECO:0000313" key="2">
    <source>
        <dbReference type="Proteomes" id="UP000237797"/>
    </source>
</evidence>
<dbReference type="AlphaFoldDB" id="A0A2T0LFH5"/>
<sequence length="51" mass="6168">MADRYRDLGIAARSITHNLGEGYVPYFFEVYGLKRVDRRKVEFFQLMDEFF</sequence>
<dbReference type="SUPFAM" id="SSF56112">
    <property type="entry name" value="Protein kinase-like (PK-like)"/>
    <property type="match status" value="1"/>
</dbReference>
<evidence type="ECO:0000313" key="1">
    <source>
        <dbReference type="EMBL" id="PRX40975.1"/>
    </source>
</evidence>
<dbReference type="EMBL" id="PVNE01000009">
    <property type="protein sequence ID" value="PRX40975.1"/>
    <property type="molecule type" value="Genomic_DNA"/>
</dbReference>
<name>A0A2T0LFH5_9BACL</name>
<proteinExistence type="predicted"/>
<dbReference type="RefSeq" id="WP_170070397.1">
    <property type="nucleotide sequence ID" value="NZ_PVNE01000009.1"/>
</dbReference>
<gene>
    <name evidence="1" type="ORF">CLV97_10926</name>
</gene>
<keyword evidence="2" id="KW-1185">Reference proteome</keyword>
<dbReference type="InterPro" id="IPR011009">
    <property type="entry name" value="Kinase-like_dom_sf"/>
</dbReference>
<dbReference type="Proteomes" id="UP000237797">
    <property type="component" value="Unassembled WGS sequence"/>
</dbReference>
<accession>A0A2T0LFH5</accession>
<organism evidence="1 2">
    <name type="scientific">Planifilum fimeticola</name>
    <dbReference type="NCBI Taxonomy" id="201975"/>
    <lineage>
        <taxon>Bacteria</taxon>
        <taxon>Bacillati</taxon>
        <taxon>Bacillota</taxon>
        <taxon>Bacilli</taxon>
        <taxon>Bacillales</taxon>
        <taxon>Thermoactinomycetaceae</taxon>
        <taxon>Planifilum</taxon>
    </lineage>
</organism>
<protein>
    <submittedName>
        <fullName evidence="1">Uncharacterized protein</fullName>
    </submittedName>
</protein>
<reference evidence="1 2" key="1">
    <citation type="submission" date="2018-03" db="EMBL/GenBank/DDBJ databases">
        <title>Genomic Encyclopedia of Archaeal and Bacterial Type Strains, Phase II (KMG-II): from individual species to whole genera.</title>
        <authorList>
            <person name="Goeker M."/>
        </authorList>
    </citation>
    <scope>NUCLEOTIDE SEQUENCE [LARGE SCALE GENOMIC DNA]</scope>
    <source>
        <strain evidence="1 2">DSM 44946</strain>
    </source>
</reference>